<dbReference type="Proteomes" id="UP000234479">
    <property type="component" value="Unassembled WGS sequence"/>
</dbReference>
<evidence type="ECO:0000256" key="1">
    <source>
        <dbReference type="SAM" id="SignalP"/>
    </source>
</evidence>
<name>A0A2N5DP31_9CAUL</name>
<comment type="caution">
    <text evidence="2">The sequence shown here is derived from an EMBL/GenBank/DDBJ whole genome shotgun (WGS) entry which is preliminary data.</text>
</comment>
<proteinExistence type="predicted"/>
<organism evidence="2 3">
    <name type="scientific">Caulobacter zeae</name>
    <dbReference type="NCBI Taxonomy" id="2055137"/>
    <lineage>
        <taxon>Bacteria</taxon>
        <taxon>Pseudomonadati</taxon>
        <taxon>Pseudomonadota</taxon>
        <taxon>Alphaproteobacteria</taxon>
        <taxon>Caulobacterales</taxon>
        <taxon>Caulobacteraceae</taxon>
        <taxon>Caulobacter</taxon>
    </lineage>
</organism>
<dbReference type="EMBL" id="PJRS01000011">
    <property type="protein sequence ID" value="PLR27799.1"/>
    <property type="molecule type" value="Genomic_DNA"/>
</dbReference>
<keyword evidence="3" id="KW-1185">Reference proteome</keyword>
<dbReference type="OrthoDB" id="7188713at2"/>
<reference evidence="2 3" key="1">
    <citation type="submission" date="2017-12" db="EMBL/GenBank/DDBJ databases">
        <title>The genome sequence of Caulobacter sp. 410.</title>
        <authorList>
            <person name="Gao J."/>
            <person name="Mao X."/>
            <person name="Sun J."/>
        </authorList>
    </citation>
    <scope>NUCLEOTIDE SEQUENCE [LARGE SCALE GENOMIC DNA]</scope>
    <source>
        <strain evidence="2 3">410</strain>
    </source>
</reference>
<feature type="signal peptide" evidence="1">
    <location>
        <begin position="1"/>
        <end position="19"/>
    </location>
</feature>
<accession>A0A2N5DP31</accession>
<feature type="chain" id="PRO_5014911240" evidence="1">
    <location>
        <begin position="20"/>
        <end position="173"/>
    </location>
</feature>
<keyword evidence="1" id="KW-0732">Signal</keyword>
<evidence type="ECO:0000313" key="3">
    <source>
        <dbReference type="Proteomes" id="UP000234479"/>
    </source>
</evidence>
<dbReference type="AlphaFoldDB" id="A0A2N5DP31"/>
<evidence type="ECO:0000313" key="2">
    <source>
        <dbReference type="EMBL" id="PLR27799.1"/>
    </source>
</evidence>
<sequence length="173" mass="18563">MKMILAGLAALSFVAPAAAQEWPQQDWRVSKITNLSAQLPISALSDGGVSMTYPAGLYSPERRSIRPAPAGRQNIAVDVGSIQREGKVALVRYFVWPEDKSSYTEISSRIDCGRTGEQINAVRVYDGDFSLIGGHDQKLRRTDATARAVATQVCGAARSNISGKSLPEIVKGG</sequence>
<protein>
    <submittedName>
        <fullName evidence="2">Uncharacterized protein</fullName>
    </submittedName>
</protein>
<dbReference type="RefSeq" id="WP_101717001.1">
    <property type="nucleotide sequence ID" value="NZ_PJRS01000011.1"/>
</dbReference>
<gene>
    <name evidence="2" type="ORF">SGCZBJ_05440</name>
</gene>